<dbReference type="OrthoDB" id="941624at2759"/>
<proteinExistence type="inferred from homology"/>
<dbReference type="InterPro" id="IPR037992">
    <property type="entry name" value="TRAPPC6/Trs33"/>
</dbReference>
<dbReference type="PANTHER" id="PTHR12817">
    <property type="entry name" value="TRAFFICKING PROTEIN PARTICLE COMPLEX SUBUNIT 6B"/>
    <property type="match status" value="1"/>
</dbReference>
<dbReference type="SUPFAM" id="SSF111126">
    <property type="entry name" value="Ligand-binding domain in the NO signalling and Golgi transport"/>
    <property type="match status" value="1"/>
</dbReference>
<evidence type="ECO:0000313" key="2">
    <source>
        <dbReference type="EMBL" id="KAG5190813.1"/>
    </source>
</evidence>
<keyword evidence="3" id="KW-1185">Reference proteome</keyword>
<dbReference type="Pfam" id="PF04051">
    <property type="entry name" value="TRAPP"/>
    <property type="match status" value="1"/>
</dbReference>
<gene>
    <name evidence="2" type="ORF">JKP88DRAFT_205134</name>
</gene>
<organism evidence="2 3">
    <name type="scientific">Tribonema minus</name>
    <dbReference type="NCBI Taxonomy" id="303371"/>
    <lineage>
        <taxon>Eukaryota</taxon>
        <taxon>Sar</taxon>
        <taxon>Stramenopiles</taxon>
        <taxon>Ochrophyta</taxon>
        <taxon>PX clade</taxon>
        <taxon>Xanthophyceae</taxon>
        <taxon>Tribonematales</taxon>
        <taxon>Tribonemataceae</taxon>
        <taxon>Tribonema</taxon>
    </lineage>
</organism>
<dbReference type="GO" id="GO:0005802">
    <property type="term" value="C:trans-Golgi network"/>
    <property type="evidence" value="ECO:0007669"/>
    <property type="project" value="TreeGrafter"/>
</dbReference>
<name>A0A835ZD08_9STRA</name>
<reference evidence="2" key="1">
    <citation type="submission" date="2021-02" db="EMBL/GenBank/DDBJ databases">
        <title>First Annotated Genome of the Yellow-green Alga Tribonema minus.</title>
        <authorList>
            <person name="Mahan K.M."/>
        </authorList>
    </citation>
    <scope>NUCLEOTIDE SEQUENCE</scope>
    <source>
        <strain evidence="2">UTEX B ZZ1240</strain>
    </source>
</reference>
<dbReference type="Gene3D" id="3.30.1380.20">
    <property type="entry name" value="Trafficking protein particle complex subunit 3"/>
    <property type="match status" value="1"/>
</dbReference>
<evidence type="ECO:0000256" key="1">
    <source>
        <dbReference type="ARBA" id="ARBA00006218"/>
    </source>
</evidence>
<dbReference type="GO" id="GO:0006888">
    <property type="term" value="P:endoplasmic reticulum to Golgi vesicle-mediated transport"/>
    <property type="evidence" value="ECO:0007669"/>
    <property type="project" value="TreeGrafter"/>
</dbReference>
<evidence type="ECO:0000313" key="3">
    <source>
        <dbReference type="Proteomes" id="UP000664859"/>
    </source>
</evidence>
<dbReference type="PANTHER" id="PTHR12817:SF0">
    <property type="entry name" value="GEO08327P1"/>
    <property type="match status" value="1"/>
</dbReference>
<comment type="caution">
    <text evidence="2">The sequence shown here is derived from an EMBL/GenBank/DDBJ whole genome shotgun (WGS) entry which is preliminary data.</text>
</comment>
<dbReference type="Proteomes" id="UP000664859">
    <property type="component" value="Unassembled WGS sequence"/>
</dbReference>
<comment type="similarity">
    <text evidence="1">Belongs to the TRAPP small subunits family. BET3 subfamily.</text>
</comment>
<dbReference type="InterPro" id="IPR024096">
    <property type="entry name" value="NO_sig/Golgi_transp_ligand-bd"/>
</dbReference>
<dbReference type="CDD" id="cd14944">
    <property type="entry name" value="TRAPPC6A_Trs33"/>
    <property type="match status" value="1"/>
</dbReference>
<dbReference type="EMBL" id="JAFCMP010000027">
    <property type="protein sequence ID" value="KAG5190813.1"/>
    <property type="molecule type" value="Genomic_DNA"/>
</dbReference>
<dbReference type="GO" id="GO:0005801">
    <property type="term" value="C:cis-Golgi network"/>
    <property type="evidence" value="ECO:0007669"/>
    <property type="project" value="TreeGrafter"/>
</dbReference>
<dbReference type="InterPro" id="IPR007194">
    <property type="entry name" value="TRAPP_component"/>
</dbReference>
<dbReference type="GO" id="GO:0030008">
    <property type="term" value="C:TRAPP complex"/>
    <property type="evidence" value="ECO:0007669"/>
    <property type="project" value="TreeGrafter"/>
</dbReference>
<accession>A0A835ZD08</accession>
<sequence>MASAAAAAQSAAGAAGAPGKRLVNDVCVDMLLLEASSYLLGRRGKPGEAEDLEAENFRELHHSAIARLESLGWDVGCRLTERLCQTKLLSGEPLEAVKFICKDFWTEVFRKQIDKLQTDHRGTFVLRELNFKWLAKYAPDKSRTDRNLAWFTLQFACGLVRGAMATLNQPATVKADFWDEKTDRSLLPAVSFTIRLKQA</sequence>
<dbReference type="AlphaFoldDB" id="A0A835ZD08"/>
<protein>
    <submittedName>
        <fullName evidence="2">Transport protein particle component, Bet3</fullName>
    </submittedName>
</protein>